<dbReference type="EMBL" id="JAIQCJ010002141">
    <property type="protein sequence ID" value="KAJ8781595.1"/>
    <property type="molecule type" value="Genomic_DNA"/>
</dbReference>
<feature type="region of interest" description="Disordered" evidence="1">
    <location>
        <begin position="134"/>
        <end position="161"/>
    </location>
</feature>
<evidence type="ECO:0000313" key="2">
    <source>
        <dbReference type="EMBL" id="KAJ8781595.1"/>
    </source>
</evidence>
<proteinExistence type="predicted"/>
<evidence type="ECO:0000256" key="1">
    <source>
        <dbReference type="SAM" id="MobiDB-lite"/>
    </source>
</evidence>
<comment type="caution">
    <text evidence="2">The sequence shown here is derived from an EMBL/GenBank/DDBJ whole genome shotgun (WGS) entry which is preliminary data.</text>
</comment>
<dbReference type="Proteomes" id="UP001159641">
    <property type="component" value="Unassembled WGS sequence"/>
</dbReference>
<keyword evidence="3" id="KW-1185">Reference proteome</keyword>
<evidence type="ECO:0000313" key="3">
    <source>
        <dbReference type="Proteomes" id="UP001159641"/>
    </source>
</evidence>
<reference evidence="2 3" key="1">
    <citation type="submission" date="2022-11" db="EMBL/GenBank/DDBJ databases">
        <title>Whole genome sequence of Eschrichtius robustus ER-17-0199.</title>
        <authorList>
            <person name="Bruniche-Olsen A."/>
            <person name="Black A.N."/>
            <person name="Fields C.J."/>
            <person name="Walden K."/>
            <person name="Dewoody J.A."/>
        </authorList>
    </citation>
    <scope>NUCLEOTIDE SEQUENCE [LARGE SCALE GENOMIC DNA]</scope>
    <source>
        <strain evidence="2">ER-17-0199</strain>
        <tissue evidence="2">Blubber</tissue>
    </source>
</reference>
<protein>
    <submittedName>
        <fullName evidence="2">Uncharacterized protein</fullName>
    </submittedName>
</protein>
<sequence>MVRPPSSLNVGVSRSCALFWPFLCSPDLQVPHYQPAGHPLLSQPGLGSSGERELAACRPPHADLCQQCPRYFGLAERAGTLSLVRPWLALPLTGWSPSVLPKDVRSPAAPGSGDITTMSPAGIRQAEGSLVASRPGIHNPARRVGGPQLGHTLGIRPRAGS</sequence>
<organism evidence="2 3">
    <name type="scientific">Eschrichtius robustus</name>
    <name type="common">California gray whale</name>
    <name type="synonym">Eschrichtius gibbosus</name>
    <dbReference type="NCBI Taxonomy" id="9764"/>
    <lineage>
        <taxon>Eukaryota</taxon>
        <taxon>Metazoa</taxon>
        <taxon>Chordata</taxon>
        <taxon>Craniata</taxon>
        <taxon>Vertebrata</taxon>
        <taxon>Euteleostomi</taxon>
        <taxon>Mammalia</taxon>
        <taxon>Eutheria</taxon>
        <taxon>Laurasiatheria</taxon>
        <taxon>Artiodactyla</taxon>
        <taxon>Whippomorpha</taxon>
        <taxon>Cetacea</taxon>
        <taxon>Mysticeti</taxon>
        <taxon>Eschrichtiidae</taxon>
        <taxon>Eschrichtius</taxon>
    </lineage>
</organism>
<dbReference type="AlphaFoldDB" id="A0AB34GSE9"/>
<gene>
    <name evidence="2" type="ORF">J1605_010853</name>
</gene>
<accession>A0AB34GSE9</accession>
<name>A0AB34GSE9_ESCRO</name>